<dbReference type="EMBL" id="ASHR01000037">
    <property type="protein sequence ID" value="ERG63112.1"/>
    <property type="molecule type" value="Genomic_DNA"/>
</dbReference>
<dbReference type="Proteomes" id="UP000016462">
    <property type="component" value="Unassembled WGS sequence"/>
</dbReference>
<keyword evidence="2" id="KW-1185">Reference proteome</keyword>
<comment type="caution">
    <text evidence="1">The sequence shown here is derived from an EMBL/GenBank/DDBJ whole genome shotgun (WGS) entry which is preliminary data.</text>
</comment>
<dbReference type="AlphaFoldDB" id="U1LME4"/>
<protein>
    <recommendedName>
        <fullName evidence="3">GAF domain-containing protein</fullName>
    </recommendedName>
</protein>
<evidence type="ECO:0000313" key="2">
    <source>
        <dbReference type="Proteomes" id="UP000016462"/>
    </source>
</evidence>
<accession>U1LME4</accession>
<evidence type="ECO:0000313" key="1">
    <source>
        <dbReference type="EMBL" id="ERG63112.1"/>
    </source>
</evidence>
<evidence type="ECO:0008006" key="3">
    <source>
        <dbReference type="Google" id="ProtNLM"/>
    </source>
</evidence>
<proteinExistence type="predicted"/>
<organism evidence="1 2">
    <name type="scientific">Agrococcus pavilionensis RW1</name>
    <dbReference type="NCBI Taxonomy" id="1330458"/>
    <lineage>
        <taxon>Bacteria</taxon>
        <taxon>Bacillati</taxon>
        <taxon>Actinomycetota</taxon>
        <taxon>Actinomycetes</taxon>
        <taxon>Micrococcales</taxon>
        <taxon>Microbacteriaceae</taxon>
        <taxon>Agrococcus</taxon>
    </lineage>
</organism>
<name>U1LME4_9MICO</name>
<sequence>MERALAEGVVGMGGALAPSPRTIVEAAALAAEQHDERLAARIERFADAPDGAFVWTRDDDGLSWLGRLAGPWRYDPSPDASAVDLVHVRPCEWLGAPVAEADVPPAVRATFARGGRNWQRTHDAAVSSLSAEVWARGVG</sequence>
<reference evidence="1 2" key="1">
    <citation type="journal article" date="2013" name="Genome Announc.">
        <title>First draft genome sequence from a member of the genus agrococcus, isolated from modern microbialites.</title>
        <authorList>
            <person name="White R.A.III."/>
            <person name="Grassa C.J."/>
            <person name="Suttle C.A."/>
        </authorList>
    </citation>
    <scope>NUCLEOTIDE SEQUENCE [LARGE SCALE GENOMIC DNA]</scope>
    <source>
        <strain evidence="1 2">RW1</strain>
    </source>
</reference>
<gene>
    <name evidence="1" type="ORF">L332_01415</name>
</gene>